<name>A0A2I8VPE4_9EURY</name>
<keyword evidence="2" id="KW-1185">Reference proteome</keyword>
<gene>
    <name evidence="1" type="ORF">C2R22_20630</name>
</gene>
<dbReference type="EMBL" id="CP026309">
    <property type="protein sequence ID" value="AUV83754.1"/>
    <property type="molecule type" value="Genomic_DNA"/>
</dbReference>
<evidence type="ECO:0000313" key="1">
    <source>
        <dbReference type="EMBL" id="AUV83754.1"/>
    </source>
</evidence>
<proteinExistence type="predicted"/>
<sequence>MYRVLFPEGQLECAHYERTEYGADLYDEDDEMVAFIPYSNLHAIIDEAGFDDDETEPSVI</sequence>
<dbReference type="OrthoDB" id="190909at2157"/>
<dbReference type="Proteomes" id="UP000236584">
    <property type="component" value="Chromosome"/>
</dbReference>
<accession>A0A2I8VPE4</accession>
<reference evidence="1 2" key="1">
    <citation type="submission" date="2018-01" db="EMBL/GenBank/DDBJ databases">
        <title>Complete genome sequence of Salinigranum rubrum GX10T, an extremely halophilic archaeon isolated from a marine solar saltern.</title>
        <authorList>
            <person name="Han S."/>
        </authorList>
    </citation>
    <scope>NUCLEOTIDE SEQUENCE [LARGE SCALE GENOMIC DNA]</scope>
    <source>
        <strain evidence="1 2">GX10</strain>
    </source>
</reference>
<protein>
    <submittedName>
        <fullName evidence="1">Uncharacterized protein</fullName>
    </submittedName>
</protein>
<organism evidence="1 2">
    <name type="scientific">Salinigranum rubrum</name>
    <dbReference type="NCBI Taxonomy" id="755307"/>
    <lineage>
        <taxon>Archaea</taxon>
        <taxon>Methanobacteriati</taxon>
        <taxon>Methanobacteriota</taxon>
        <taxon>Stenosarchaea group</taxon>
        <taxon>Halobacteria</taxon>
        <taxon>Halobacteriales</taxon>
        <taxon>Haloferacaceae</taxon>
        <taxon>Salinigranum</taxon>
    </lineage>
</organism>
<evidence type="ECO:0000313" key="2">
    <source>
        <dbReference type="Proteomes" id="UP000236584"/>
    </source>
</evidence>
<dbReference type="KEGG" id="srub:C2R22_20630"/>
<dbReference type="AlphaFoldDB" id="A0A2I8VPE4"/>
<dbReference type="RefSeq" id="WP_103427443.1">
    <property type="nucleotide sequence ID" value="NZ_CP026309.1"/>
</dbReference>
<dbReference type="GeneID" id="35594552"/>